<dbReference type="Pfam" id="PF08862">
    <property type="entry name" value="DUF1829"/>
    <property type="match status" value="1"/>
</dbReference>
<protein>
    <recommendedName>
        <fullName evidence="5">DUF1828 domain-containing protein</fullName>
    </recommendedName>
</protein>
<accession>A0A0R2AHT4</accession>
<evidence type="ECO:0000259" key="2">
    <source>
        <dbReference type="Pfam" id="PF08862"/>
    </source>
</evidence>
<evidence type="ECO:0000259" key="1">
    <source>
        <dbReference type="Pfam" id="PF08861"/>
    </source>
</evidence>
<gene>
    <name evidence="3" type="ORF">FC14_GL000653</name>
</gene>
<name>A0A0R2AHT4_9LACO</name>
<dbReference type="RefSeq" id="WP_056977376.1">
    <property type="nucleotide sequence ID" value="NZ_AYYP01000063.1"/>
</dbReference>
<keyword evidence="4" id="KW-1185">Reference proteome</keyword>
<feature type="domain" description="DUF1829" evidence="2">
    <location>
        <begin position="164"/>
        <end position="231"/>
    </location>
</feature>
<reference evidence="3 4" key="1">
    <citation type="journal article" date="2015" name="Genome Announc.">
        <title>Expanding the biotechnology potential of lactobacilli through comparative genomics of 213 strains and associated genera.</title>
        <authorList>
            <person name="Sun Z."/>
            <person name="Harris H.M."/>
            <person name="McCann A."/>
            <person name="Guo C."/>
            <person name="Argimon S."/>
            <person name="Zhang W."/>
            <person name="Yang X."/>
            <person name="Jeffery I.B."/>
            <person name="Cooney J.C."/>
            <person name="Kagawa T.F."/>
            <person name="Liu W."/>
            <person name="Song Y."/>
            <person name="Salvetti E."/>
            <person name="Wrobel A."/>
            <person name="Rasinkangas P."/>
            <person name="Parkhill J."/>
            <person name="Rea M.C."/>
            <person name="O'Sullivan O."/>
            <person name="Ritari J."/>
            <person name="Douillard F.P."/>
            <person name="Paul Ross R."/>
            <person name="Yang R."/>
            <person name="Briner A.E."/>
            <person name="Felis G.E."/>
            <person name="de Vos W.M."/>
            <person name="Barrangou R."/>
            <person name="Klaenhammer T.R."/>
            <person name="Caufield P.W."/>
            <person name="Cui Y."/>
            <person name="Zhang H."/>
            <person name="O'Toole P.W."/>
        </authorList>
    </citation>
    <scope>NUCLEOTIDE SEQUENCE [LARGE SCALE GENOMIC DNA]</scope>
    <source>
        <strain evidence="3 4">DSM 20509</strain>
    </source>
</reference>
<evidence type="ECO:0008006" key="5">
    <source>
        <dbReference type="Google" id="ProtNLM"/>
    </source>
</evidence>
<proteinExistence type="predicted"/>
<dbReference type="Proteomes" id="UP000051008">
    <property type="component" value="Unassembled WGS sequence"/>
</dbReference>
<organism evidence="3 4">
    <name type="scientific">Ligilactobacillus agilis DSM 20509</name>
    <dbReference type="NCBI Taxonomy" id="1423718"/>
    <lineage>
        <taxon>Bacteria</taxon>
        <taxon>Bacillati</taxon>
        <taxon>Bacillota</taxon>
        <taxon>Bacilli</taxon>
        <taxon>Lactobacillales</taxon>
        <taxon>Lactobacillaceae</taxon>
        <taxon>Ligilactobacillus</taxon>
    </lineage>
</organism>
<dbReference type="AlphaFoldDB" id="A0A0R2AHT4"/>
<evidence type="ECO:0000313" key="3">
    <source>
        <dbReference type="EMBL" id="KRM63366.1"/>
    </source>
</evidence>
<dbReference type="InterPro" id="IPR014961">
    <property type="entry name" value="DUF1829"/>
</dbReference>
<dbReference type="EMBL" id="AYYP01000063">
    <property type="protein sequence ID" value="KRM63366.1"/>
    <property type="molecule type" value="Genomic_DNA"/>
</dbReference>
<sequence>MAQAEFLKNNYINWLKEKLVFTDVENGYVSISTPFIDSNYDNIELFARFISKDKIEITDFGETLFNLEESGLKINKRSKTIYRLFEGILNDFGIMYNKENQSLSITTDVQRFPTAKNRLLQAVMRVNDLLYLNKENVSSTFNDIMTDFLIKSKILFSPNIEIVGQNGISSHFDFSIPLPEGKERLIKTAARPNDINQAKIFNFDVRETANSRDAKYVLLLNDSNNPIGGNMNTNALVGLDKHLAEVKGFEEIQKKPNLLAS</sequence>
<comment type="caution">
    <text evidence="3">The sequence shown here is derived from an EMBL/GenBank/DDBJ whole genome shotgun (WGS) entry which is preliminary data.</text>
</comment>
<dbReference type="InterPro" id="IPR014960">
    <property type="entry name" value="DUF1828"/>
</dbReference>
<feature type="domain" description="DUF1828" evidence="1">
    <location>
        <begin position="33"/>
        <end position="126"/>
    </location>
</feature>
<evidence type="ECO:0000313" key="4">
    <source>
        <dbReference type="Proteomes" id="UP000051008"/>
    </source>
</evidence>
<dbReference type="PATRIC" id="fig|1423718.3.peg.680"/>
<dbReference type="OrthoDB" id="2322250at2"/>
<dbReference type="Pfam" id="PF08861">
    <property type="entry name" value="DUF1828"/>
    <property type="match status" value="1"/>
</dbReference>